<proteinExistence type="inferred from homology"/>
<keyword evidence="4 8" id="KW-0812">Transmembrane</keyword>
<dbReference type="InterPro" id="IPR003864">
    <property type="entry name" value="CSC1/OSCA1-like_7TM"/>
</dbReference>
<evidence type="ECO:0000256" key="5">
    <source>
        <dbReference type="ARBA" id="ARBA00022989"/>
    </source>
</evidence>
<feature type="transmembrane region" description="Helical" evidence="8">
    <location>
        <begin position="119"/>
        <end position="143"/>
    </location>
</feature>
<organism evidence="13 14">
    <name type="scientific">Effrenium voratum</name>
    <dbReference type="NCBI Taxonomy" id="2562239"/>
    <lineage>
        <taxon>Eukaryota</taxon>
        <taxon>Sar</taxon>
        <taxon>Alveolata</taxon>
        <taxon>Dinophyceae</taxon>
        <taxon>Suessiales</taxon>
        <taxon>Symbiodiniaceae</taxon>
        <taxon>Effrenium</taxon>
    </lineage>
</organism>
<dbReference type="Pfam" id="PF14703">
    <property type="entry name" value="PHM7_cyt"/>
    <property type="match status" value="1"/>
</dbReference>
<evidence type="ECO:0008006" key="15">
    <source>
        <dbReference type="Google" id="ProtNLM"/>
    </source>
</evidence>
<feature type="region of interest" description="Disordered" evidence="7">
    <location>
        <begin position="85"/>
        <end position="111"/>
    </location>
</feature>
<feature type="transmembrane region" description="Helical" evidence="8">
    <location>
        <begin position="506"/>
        <end position="531"/>
    </location>
</feature>
<dbReference type="GO" id="GO:0005886">
    <property type="term" value="C:plasma membrane"/>
    <property type="evidence" value="ECO:0007669"/>
    <property type="project" value="TreeGrafter"/>
</dbReference>
<dbReference type="PANTHER" id="PTHR13018">
    <property type="entry name" value="PROBABLE MEMBRANE PROTEIN DUF221-RELATED"/>
    <property type="match status" value="1"/>
</dbReference>
<feature type="transmembrane region" description="Helical" evidence="8">
    <location>
        <begin position="203"/>
        <end position="227"/>
    </location>
</feature>
<protein>
    <recommendedName>
        <fullName evidence="15">CSC1/OSCA1-like 7TM region domain-containing protein</fullName>
    </recommendedName>
</protein>
<feature type="signal peptide" evidence="9">
    <location>
        <begin position="1"/>
        <end position="18"/>
    </location>
</feature>
<keyword evidence="3" id="KW-0813">Transport</keyword>
<feature type="domain" description="CSC1/OSCA1-like cytosolic" evidence="12">
    <location>
        <begin position="291"/>
        <end position="436"/>
    </location>
</feature>
<dbReference type="InterPro" id="IPR032880">
    <property type="entry name" value="CSC1/OSCA1-like_N"/>
</dbReference>
<dbReference type="Pfam" id="PF13967">
    <property type="entry name" value="RSN1_TM"/>
    <property type="match status" value="1"/>
</dbReference>
<feature type="transmembrane region" description="Helical" evidence="8">
    <location>
        <begin position="589"/>
        <end position="606"/>
    </location>
</feature>
<gene>
    <name evidence="13" type="ORF">EVOR1521_LOCUS20130</name>
</gene>
<evidence type="ECO:0000256" key="2">
    <source>
        <dbReference type="ARBA" id="ARBA00007779"/>
    </source>
</evidence>
<evidence type="ECO:0000256" key="8">
    <source>
        <dbReference type="SAM" id="Phobius"/>
    </source>
</evidence>
<comment type="similarity">
    <text evidence="2">Belongs to the CSC1 (TC 1.A.17) family.</text>
</comment>
<dbReference type="InterPro" id="IPR027815">
    <property type="entry name" value="CSC1/OSCA1-like_cyt"/>
</dbReference>
<keyword evidence="5 8" id="KW-1133">Transmembrane helix</keyword>
<feature type="transmembrane region" description="Helical" evidence="8">
    <location>
        <begin position="446"/>
        <end position="469"/>
    </location>
</feature>
<comment type="subcellular location">
    <subcellularLocation>
        <location evidence="1">Membrane</location>
        <topology evidence="1">Multi-pass membrane protein</topology>
    </subcellularLocation>
</comment>
<evidence type="ECO:0000259" key="12">
    <source>
        <dbReference type="Pfam" id="PF14703"/>
    </source>
</evidence>
<evidence type="ECO:0000259" key="10">
    <source>
        <dbReference type="Pfam" id="PF02714"/>
    </source>
</evidence>
<feature type="chain" id="PRO_5041237865" description="CSC1/OSCA1-like 7TM region domain-containing protein" evidence="9">
    <location>
        <begin position="19"/>
        <end position="860"/>
    </location>
</feature>
<keyword evidence="6 8" id="KW-0472">Membrane</keyword>
<evidence type="ECO:0000256" key="1">
    <source>
        <dbReference type="ARBA" id="ARBA00004141"/>
    </source>
</evidence>
<evidence type="ECO:0000256" key="4">
    <source>
        <dbReference type="ARBA" id="ARBA00022692"/>
    </source>
</evidence>
<accession>A0AA36IYF5</accession>
<evidence type="ECO:0000313" key="13">
    <source>
        <dbReference type="EMBL" id="CAJ1395772.1"/>
    </source>
</evidence>
<feature type="region of interest" description="Disordered" evidence="7">
    <location>
        <begin position="812"/>
        <end position="860"/>
    </location>
</feature>
<evidence type="ECO:0000256" key="7">
    <source>
        <dbReference type="SAM" id="MobiDB-lite"/>
    </source>
</evidence>
<feature type="transmembrane region" description="Helical" evidence="8">
    <location>
        <begin position="247"/>
        <end position="268"/>
    </location>
</feature>
<dbReference type="AlphaFoldDB" id="A0AA36IYF5"/>
<dbReference type="PANTHER" id="PTHR13018:SF5">
    <property type="entry name" value="RE44586P"/>
    <property type="match status" value="1"/>
</dbReference>
<name>A0AA36IYF5_9DINO</name>
<feature type="transmembrane region" description="Helical" evidence="8">
    <location>
        <begin position="728"/>
        <end position="748"/>
    </location>
</feature>
<dbReference type="InterPro" id="IPR045122">
    <property type="entry name" value="Csc1-like"/>
</dbReference>
<dbReference type="GO" id="GO:0005227">
    <property type="term" value="F:calcium-activated cation channel activity"/>
    <property type="evidence" value="ECO:0007669"/>
    <property type="project" value="InterPro"/>
</dbReference>
<dbReference type="Proteomes" id="UP001178507">
    <property type="component" value="Unassembled WGS sequence"/>
</dbReference>
<comment type="caution">
    <text evidence="13">The sequence shown here is derived from an EMBL/GenBank/DDBJ whole genome shotgun (WGS) entry which is preliminary data.</text>
</comment>
<evidence type="ECO:0000256" key="6">
    <source>
        <dbReference type="ARBA" id="ARBA00023136"/>
    </source>
</evidence>
<keyword evidence="14" id="KW-1185">Reference proteome</keyword>
<evidence type="ECO:0000256" key="3">
    <source>
        <dbReference type="ARBA" id="ARBA00022448"/>
    </source>
</evidence>
<evidence type="ECO:0000259" key="11">
    <source>
        <dbReference type="Pfam" id="PF13967"/>
    </source>
</evidence>
<evidence type="ECO:0000313" key="14">
    <source>
        <dbReference type="Proteomes" id="UP001178507"/>
    </source>
</evidence>
<evidence type="ECO:0000256" key="9">
    <source>
        <dbReference type="SAM" id="SignalP"/>
    </source>
</evidence>
<dbReference type="EMBL" id="CAUJNA010003208">
    <property type="protein sequence ID" value="CAJ1395772.1"/>
    <property type="molecule type" value="Genomic_DNA"/>
</dbReference>
<feature type="domain" description="CSC1/OSCA1-like N-terminal transmembrane" evidence="11">
    <location>
        <begin position="122"/>
        <end position="269"/>
    </location>
</feature>
<feature type="compositionally biased region" description="Low complexity" evidence="7">
    <location>
        <begin position="89"/>
        <end position="111"/>
    </location>
</feature>
<sequence>MLRTQRVLVFGVLVLALGEEQCVTSSEECDLQVELIQTASILYSVDESLRSDAFEDAELSAQPHVQPPTSLLRALLSASQARLKDEVPGNGTASTNSTNSTTGNGTGSSSATVVPQNGLVVLGTSIGTSLVVVLLVFMSFGCLRTQFPAVYGNKALEPGSHGHLPPELSGCLDWLPVCWSFPVDDIANHSNLDHGMLIQFCDAAIMCLLSTGLPALLILCPIYAFAGGGLPASLAMFSFSNVAKGSWATYAAPFFVWYTVIVTQAFIFRAQRAFVQRRFQWLRTMPEPRATSVLLSNLPDDLCKDQALREFLQEQIFGSEGGRQVVKTVDFLKDTSLLGPLIKERERHAEELQKIVQGTAHERRKAVAGAELKKVDAQVAKQQEIIAKSDEHNQNVVFVTFEDRHDAVIVLKLFAPGGNEDIVAELPPDPDDIIWRDLAPPASQRFWTLFGVVLLVLLFVLFIPVVVVISGASHAASFQSHYASVAHWAKRNQAAPIFWDALVGPALLNFFMSILCSIMASIICTFFVLKARGMLQYMLQRWYYVYLAIFVLLIASVGTSLSSTISYLLKNPKEILTVLPEAFPGCTLFYMNYVAWSWGIQALALLRAMTLLRYFLLSLTFEDPKVVIARAEPEDQDYNGMGSRSARLTLIYVVVLVFGTLAPLITLLGAIFFAFCRIFYTYLFVYAETLKPDLGGLFWHQQLKHAQQATFLYIAVMTGLLLNRGPNIAPGILCASSAIFMAFSYYTFLSKFRWQQLEFSEIPKIAEGAAGAPPRRVYGHYRQPELPHRVPKEATALRRAATTMRQRFNVCGCDDDSPQGSARDKEYRTAKTERRIRPEREERRPGERTKTWAPGTAGHS</sequence>
<feature type="compositionally biased region" description="Basic and acidic residues" evidence="7">
    <location>
        <begin position="822"/>
        <end position="850"/>
    </location>
</feature>
<reference evidence="13" key="1">
    <citation type="submission" date="2023-08" db="EMBL/GenBank/DDBJ databases">
        <authorList>
            <person name="Chen Y."/>
            <person name="Shah S."/>
            <person name="Dougan E. K."/>
            <person name="Thang M."/>
            <person name="Chan C."/>
        </authorList>
    </citation>
    <scope>NUCLEOTIDE SEQUENCE</scope>
</reference>
<feature type="transmembrane region" description="Helical" evidence="8">
    <location>
        <begin position="650"/>
        <end position="680"/>
    </location>
</feature>
<dbReference type="Pfam" id="PF02714">
    <property type="entry name" value="RSN1_7TM"/>
    <property type="match status" value="1"/>
</dbReference>
<feature type="domain" description="CSC1/OSCA1-like 7TM region" evidence="10">
    <location>
        <begin position="449"/>
        <end position="720"/>
    </location>
</feature>
<keyword evidence="9" id="KW-0732">Signal</keyword>
<feature type="transmembrane region" description="Helical" evidence="8">
    <location>
        <begin position="543"/>
        <end position="569"/>
    </location>
</feature>